<sequence>MTEPVKPSVRYAVHAAGLLLVAAGVATWARLLSAPAPSAPPPPVRTTQADPSADAIAAWFGPGEIRANIAVKGLIKSGEHGVAVLSVNDAAPRPYRTGEALGKSVTLSAVEADAVVIDKAGTSQRIAAPALPQPATPGIAKAAPAAVATP</sequence>
<protein>
    <recommendedName>
        <fullName evidence="10">Type II secretion system protein GspC N-terminal domain-containing protein</fullName>
    </recommendedName>
</protein>
<comment type="caution">
    <text evidence="11">The sequence shown here is derived from an EMBL/GenBank/DDBJ whole genome shotgun (WGS) entry which is preliminary data.</text>
</comment>
<keyword evidence="4" id="KW-0997">Cell inner membrane</keyword>
<dbReference type="EMBL" id="RXOE01000002">
    <property type="protein sequence ID" value="RTQ34886.1"/>
    <property type="molecule type" value="Genomic_DNA"/>
</dbReference>
<dbReference type="GO" id="GO:0015031">
    <property type="term" value="P:protein transport"/>
    <property type="evidence" value="ECO:0007669"/>
    <property type="project" value="UniProtKB-KW"/>
</dbReference>
<evidence type="ECO:0000313" key="11">
    <source>
        <dbReference type="EMBL" id="RTQ34886.1"/>
    </source>
</evidence>
<evidence type="ECO:0000259" key="10">
    <source>
        <dbReference type="Pfam" id="PF11356"/>
    </source>
</evidence>
<dbReference type="Proteomes" id="UP000267418">
    <property type="component" value="Unassembled WGS sequence"/>
</dbReference>
<keyword evidence="8" id="KW-0472">Membrane</keyword>
<dbReference type="Pfam" id="PF11356">
    <property type="entry name" value="T2SSC"/>
    <property type="match status" value="1"/>
</dbReference>
<reference evidence="11 12" key="1">
    <citation type="submission" date="2018-12" db="EMBL/GenBank/DDBJ databases">
        <title>The genome of Variovorax gossypii DSM 100435.</title>
        <authorList>
            <person name="Gao J."/>
            <person name="Sun J."/>
        </authorList>
    </citation>
    <scope>NUCLEOTIDE SEQUENCE [LARGE SCALE GENOMIC DNA]</scope>
    <source>
        <strain evidence="11 12">DSM 100435</strain>
    </source>
</reference>
<evidence type="ECO:0000256" key="8">
    <source>
        <dbReference type="ARBA" id="ARBA00023136"/>
    </source>
</evidence>
<evidence type="ECO:0000256" key="9">
    <source>
        <dbReference type="SAM" id="MobiDB-lite"/>
    </source>
</evidence>
<keyword evidence="12" id="KW-1185">Reference proteome</keyword>
<proteinExistence type="predicted"/>
<dbReference type="AlphaFoldDB" id="A0A3S0GWI2"/>
<dbReference type="GO" id="GO:0005886">
    <property type="term" value="C:plasma membrane"/>
    <property type="evidence" value="ECO:0007669"/>
    <property type="project" value="UniProtKB-SubCell"/>
</dbReference>
<keyword evidence="6" id="KW-0653">Protein transport</keyword>
<dbReference type="Gene3D" id="2.30.30.830">
    <property type="match status" value="1"/>
</dbReference>
<keyword evidence="2" id="KW-0813">Transport</keyword>
<feature type="compositionally biased region" description="Low complexity" evidence="9">
    <location>
        <begin position="136"/>
        <end position="150"/>
    </location>
</feature>
<keyword evidence="5" id="KW-0812">Transmembrane</keyword>
<dbReference type="InterPro" id="IPR024961">
    <property type="entry name" value="T2SS_GspC_N"/>
</dbReference>
<evidence type="ECO:0000256" key="4">
    <source>
        <dbReference type="ARBA" id="ARBA00022519"/>
    </source>
</evidence>
<keyword evidence="7" id="KW-1133">Transmembrane helix</keyword>
<evidence type="ECO:0000256" key="3">
    <source>
        <dbReference type="ARBA" id="ARBA00022475"/>
    </source>
</evidence>
<organism evidence="11 12">
    <name type="scientific">Variovorax gossypii</name>
    <dbReference type="NCBI Taxonomy" id="1679495"/>
    <lineage>
        <taxon>Bacteria</taxon>
        <taxon>Pseudomonadati</taxon>
        <taxon>Pseudomonadota</taxon>
        <taxon>Betaproteobacteria</taxon>
        <taxon>Burkholderiales</taxon>
        <taxon>Comamonadaceae</taxon>
        <taxon>Variovorax</taxon>
    </lineage>
</organism>
<keyword evidence="3" id="KW-1003">Cell membrane</keyword>
<evidence type="ECO:0000256" key="2">
    <source>
        <dbReference type="ARBA" id="ARBA00022448"/>
    </source>
</evidence>
<dbReference type="RefSeq" id="WP_126470027.1">
    <property type="nucleotide sequence ID" value="NZ_RXOE01000002.1"/>
</dbReference>
<feature type="domain" description="Type II secretion system protein GspC N-terminal" evidence="10">
    <location>
        <begin position="67"/>
        <end position="126"/>
    </location>
</feature>
<evidence type="ECO:0000256" key="6">
    <source>
        <dbReference type="ARBA" id="ARBA00022927"/>
    </source>
</evidence>
<evidence type="ECO:0000256" key="7">
    <source>
        <dbReference type="ARBA" id="ARBA00022989"/>
    </source>
</evidence>
<comment type="subcellular location">
    <subcellularLocation>
        <location evidence="1">Cell inner membrane</location>
    </subcellularLocation>
</comment>
<evidence type="ECO:0000256" key="5">
    <source>
        <dbReference type="ARBA" id="ARBA00022692"/>
    </source>
</evidence>
<evidence type="ECO:0000313" key="12">
    <source>
        <dbReference type="Proteomes" id="UP000267418"/>
    </source>
</evidence>
<name>A0A3S0GWI2_9BURK</name>
<gene>
    <name evidence="11" type="ORF">EJP69_10825</name>
</gene>
<feature type="region of interest" description="Disordered" evidence="9">
    <location>
        <begin position="128"/>
        <end position="150"/>
    </location>
</feature>
<evidence type="ECO:0000256" key="1">
    <source>
        <dbReference type="ARBA" id="ARBA00004533"/>
    </source>
</evidence>
<accession>A0A3S0GWI2</accession>
<dbReference type="OrthoDB" id="8853674at2"/>